<evidence type="ECO:0000313" key="2">
    <source>
        <dbReference type="EMBL" id="GAA0872272.1"/>
    </source>
</evidence>
<evidence type="ECO:0000313" key="3">
    <source>
        <dbReference type="Proteomes" id="UP001500507"/>
    </source>
</evidence>
<feature type="domain" description="Gp5/Type VI secretion system Vgr protein OB-fold" evidence="1">
    <location>
        <begin position="74"/>
        <end position="148"/>
    </location>
</feature>
<comment type="caution">
    <text evidence="2">The sequence shown here is derived from an EMBL/GenBank/DDBJ whole genome shotgun (WGS) entry which is preliminary data.</text>
</comment>
<keyword evidence="3" id="KW-1185">Reference proteome</keyword>
<dbReference type="EMBL" id="BAAAFG010000014">
    <property type="protein sequence ID" value="GAA0872272.1"/>
    <property type="molecule type" value="Genomic_DNA"/>
</dbReference>
<organism evidence="2 3">
    <name type="scientific">Gangjinia marincola</name>
    <dbReference type="NCBI Taxonomy" id="578463"/>
    <lineage>
        <taxon>Bacteria</taxon>
        <taxon>Pseudomonadati</taxon>
        <taxon>Bacteroidota</taxon>
        <taxon>Flavobacteriia</taxon>
        <taxon>Flavobacteriales</taxon>
        <taxon>Flavobacteriaceae</taxon>
        <taxon>Gangjinia</taxon>
    </lineage>
</organism>
<proteinExistence type="predicted"/>
<dbReference type="InterPro" id="IPR006531">
    <property type="entry name" value="Gp5/Vgr_OB"/>
</dbReference>
<gene>
    <name evidence="2" type="ORF">GCM10009117_14190</name>
</gene>
<sequence>MTVKGVSDNPGVSLGQIIKVTGQGITPGSFRITKVTHTATENGTYLNSFEGVDAAADTYPMTNVMAHPKSNSQVAVVMDNADPDGLGRIKVQFPWQKPQGEVTPWLRVMTPHAGGEKGFHFIPETGEEVLIGFEGGNAERPYVMGALYNGSSNPAGWKTGTNDVKAIRTRSGHTIELNDTKGGEFITITDQNKNLITIDTANNNMTITALEKMTLNANNLEINVKQNMDINVGQNKSERIGQNHNVNSTNANESVAQAKNVNVGALLNQFSATANLIATAGDMTIHSKGISTFQGNADVKISKG</sequence>
<protein>
    <recommendedName>
        <fullName evidence="1">Gp5/Type VI secretion system Vgr protein OB-fold domain-containing protein</fullName>
    </recommendedName>
</protein>
<name>A0ABP3XVB0_9FLAO</name>
<evidence type="ECO:0000259" key="1">
    <source>
        <dbReference type="Pfam" id="PF04717"/>
    </source>
</evidence>
<reference evidence="3" key="1">
    <citation type="journal article" date="2019" name="Int. J. Syst. Evol. Microbiol.">
        <title>The Global Catalogue of Microorganisms (GCM) 10K type strain sequencing project: providing services to taxonomists for standard genome sequencing and annotation.</title>
        <authorList>
            <consortium name="The Broad Institute Genomics Platform"/>
            <consortium name="The Broad Institute Genome Sequencing Center for Infectious Disease"/>
            <person name="Wu L."/>
            <person name="Ma J."/>
        </authorList>
    </citation>
    <scope>NUCLEOTIDE SEQUENCE [LARGE SCALE GENOMIC DNA]</scope>
    <source>
        <strain evidence="3">JCM 16082</strain>
    </source>
</reference>
<dbReference type="SUPFAM" id="SSF69255">
    <property type="entry name" value="gp5 N-terminal domain-like"/>
    <property type="match status" value="1"/>
</dbReference>
<dbReference type="InterPro" id="IPR037026">
    <property type="entry name" value="Vgr_OB-fold_dom_sf"/>
</dbReference>
<accession>A0ABP3XVB0</accession>
<dbReference type="Proteomes" id="UP001500507">
    <property type="component" value="Unassembled WGS sequence"/>
</dbReference>
<dbReference type="Gene3D" id="2.40.50.230">
    <property type="entry name" value="Gp5 N-terminal domain"/>
    <property type="match status" value="1"/>
</dbReference>
<dbReference type="SUPFAM" id="SSF69349">
    <property type="entry name" value="Phage fibre proteins"/>
    <property type="match status" value="1"/>
</dbReference>
<dbReference type="Pfam" id="PF04717">
    <property type="entry name" value="Phage_base_V"/>
    <property type="match status" value="1"/>
</dbReference>